<evidence type="ECO:0000256" key="5">
    <source>
        <dbReference type="ARBA" id="ARBA00022692"/>
    </source>
</evidence>
<dbReference type="GO" id="GO:0044718">
    <property type="term" value="P:siderophore transmembrane transport"/>
    <property type="evidence" value="ECO:0007669"/>
    <property type="project" value="TreeGrafter"/>
</dbReference>
<proteinExistence type="inferred from homology"/>
<keyword evidence="9 17" id="KW-0675">Receptor</keyword>
<dbReference type="OrthoDB" id="5332150at2"/>
<dbReference type="GO" id="GO:0015344">
    <property type="term" value="F:siderophore uptake transmembrane transporter activity"/>
    <property type="evidence" value="ECO:0007669"/>
    <property type="project" value="TreeGrafter"/>
</dbReference>
<keyword evidence="8 11" id="KW-0472">Membrane</keyword>
<dbReference type="Pfam" id="PF07715">
    <property type="entry name" value="Plug"/>
    <property type="match status" value="1"/>
</dbReference>
<dbReference type="PANTHER" id="PTHR30069:SF49">
    <property type="entry name" value="OUTER MEMBRANE PROTEIN C"/>
    <property type="match status" value="1"/>
</dbReference>
<feature type="short sequence motif" description="TonB C-terminal box" evidence="12">
    <location>
        <begin position="737"/>
        <end position="754"/>
    </location>
</feature>
<keyword evidence="5 11" id="KW-0812">Transmembrane</keyword>
<evidence type="ECO:0000256" key="11">
    <source>
        <dbReference type="PROSITE-ProRule" id="PRU01360"/>
    </source>
</evidence>
<name>A0A495VPI1_9RHOO</name>
<comment type="caution">
    <text evidence="17">The sequence shown here is derived from an EMBL/GenBank/DDBJ whole genome shotgun (WGS) entry which is preliminary data.</text>
</comment>
<dbReference type="Proteomes" id="UP000270626">
    <property type="component" value="Unassembled WGS sequence"/>
</dbReference>
<sequence length="754" mass="82379">MTYRIRPLAVAIGIAFAAPGWAQTMDEIVVSAERDKTAGSTTQLDAGALRQSGARSSDVASLLQDVPGVSFYGAGAVSSLPAIHGLADDRLRIKIDGMDLIAACPNHMNPALSYLDPSQVGALTVYAGISPVSVGGDSIGGSIVAETRAPEFAAPGERLLKGEVGAFYRSNNQARGGNASATAATENISLTYTGAYSEANNYSAGRNFKNYTNTGRAGHRLDRDEVGSSAYETGNHTLGLAVKNANHLFEVKLGYQNMPEQLYPNQRMDLLDNEQKRINLRWQGDYDWGKVEARAYHETVDHFMDFGADKRWWYGPDSLGANGTDPINCGAISGSCAHGMPMKTRSKTTGASLKADIRLSQQDLLRVGSELQKYRLDDWWPASGSGMFPGTFVNINDGERDRQALYAEWESRPNERWTTLLGLRYERVSMDAADVVGYNPAGMGNQGRDAGLFNGRDRSRHDNNWDFTALARHSAGSSLDIEFGLARKTRSPGLYEAYPWSTWSMAAVMNNYVGDGNGYVGNPDLKPEKAHTLSATFDWHDAARNYELKVTPFFTHVTDYIDAIQWDSTNNIPRATPLRNQFVVLRYVNQSARLSGLDLAGKMPLASTVAGELGLKGMLNYTRGKNRDTGDDLYNIMPLNAKLTLTQKQGAWDNALEVIGVAAKNKVSDARNETKTPGYGLVNLRLSHSWKQVRLDFGVENLFDRYYEMPLGGAYLGQGRTMSINPPATDGMIGWGTPVPGMGRSLYAGINVKF</sequence>
<dbReference type="InterPro" id="IPR039426">
    <property type="entry name" value="TonB-dep_rcpt-like"/>
</dbReference>
<evidence type="ECO:0000256" key="2">
    <source>
        <dbReference type="ARBA" id="ARBA00009810"/>
    </source>
</evidence>
<dbReference type="PROSITE" id="PS52016">
    <property type="entry name" value="TONB_DEPENDENT_REC_3"/>
    <property type="match status" value="1"/>
</dbReference>
<feature type="domain" description="TonB-dependent receptor-like beta-barrel" evidence="15">
    <location>
        <begin position="225"/>
        <end position="702"/>
    </location>
</feature>
<evidence type="ECO:0000313" key="18">
    <source>
        <dbReference type="Proteomes" id="UP000270626"/>
    </source>
</evidence>
<comment type="similarity">
    <text evidence="2 11 13">Belongs to the TonB-dependent receptor family.</text>
</comment>
<evidence type="ECO:0000259" key="15">
    <source>
        <dbReference type="Pfam" id="PF00593"/>
    </source>
</evidence>
<evidence type="ECO:0000256" key="12">
    <source>
        <dbReference type="PROSITE-ProRule" id="PRU10144"/>
    </source>
</evidence>
<evidence type="ECO:0000256" key="8">
    <source>
        <dbReference type="ARBA" id="ARBA00023136"/>
    </source>
</evidence>
<evidence type="ECO:0000256" key="14">
    <source>
        <dbReference type="SAM" id="SignalP"/>
    </source>
</evidence>
<keyword evidence="10 11" id="KW-0998">Cell outer membrane</keyword>
<evidence type="ECO:0000256" key="4">
    <source>
        <dbReference type="ARBA" id="ARBA00022452"/>
    </source>
</evidence>
<dbReference type="Gene3D" id="2.40.170.20">
    <property type="entry name" value="TonB-dependent receptor, beta-barrel domain"/>
    <property type="match status" value="1"/>
</dbReference>
<evidence type="ECO:0000313" key="17">
    <source>
        <dbReference type="EMBL" id="RKT51224.1"/>
    </source>
</evidence>
<feature type="signal peptide" evidence="14">
    <location>
        <begin position="1"/>
        <end position="22"/>
    </location>
</feature>
<dbReference type="InterPro" id="IPR010917">
    <property type="entry name" value="TonB_rcpt_CS"/>
</dbReference>
<dbReference type="PANTHER" id="PTHR30069">
    <property type="entry name" value="TONB-DEPENDENT OUTER MEMBRANE RECEPTOR"/>
    <property type="match status" value="1"/>
</dbReference>
<evidence type="ECO:0000256" key="1">
    <source>
        <dbReference type="ARBA" id="ARBA00004571"/>
    </source>
</evidence>
<keyword evidence="4 11" id="KW-1134">Transmembrane beta strand</keyword>
<dbReference type="Gene3D" id="2.170.130.10">
    <property type="entry name" value="TonB-dependent receptor, plug domain"/>
    <property type="match status" value="1"/>
</dbReference>
<evidence type="ECO:0000256" key="10">
    <source>
        <dbReference type="ARBA" id="ARBA00023237"/>
    </source>
</evidence>
<dbReference type="InterPro" id="IPR012910">
    <property type="entry name" value="Plug_dom"/>
</dbReference>
<keyword evidence="18" id="KW-1185">Reference proteome</keyword>
<dbReference type="InterPro" id="IPR037066">
    <property type="entry name" value="Plug_dom_sf"/>
</dbReference>
<evidence type="ECO:0000256" key="3">
    <source>
        <dbReference type="ARBA" id="ARBA00022448"/>
    </source>
</evidence>
<evidence type="ECO:0000256" key="13">
    <source>
        <dbReference type="RuleBase" id="RU003357"/>
    </source>
</evidence>
<gene>
    <name evidence="17" type="ORF">DFR40_2437</name>
</gene>
<accession>A0A495VPI1</accession>
<dbReference type="SUPFAM" id="SSF56935">
    <property type="entry name" value="Porins"/>
    <property type="match status" value="1"/>
</dbReference>
<evidence type="ECO:0000259" key="16">
    <source>
        <dbReference type="Pfam" id="PF07715"/>
    </source>
</evidence>
<evidence type="ECO:0000256" key="7">
    <source>
        <dbReference type="ARBA" id="ARBA00023077"/>
    </source>
</evidence>
<dbReference type="PROSITE" id="PS01156">
    <property type="entry name" value="TONB_DEPENDENT_REC_2"/>
    <property type="match status" value="1"/>
</dbReference>
<dbReference type="GO" id="GO:0009279">
    <property type="term" value="C:cell outer membrane"/>
    <property type="evidence" value="ECO:0007669"/>
    <property type="project" value="UniProtKB-SubCell"/>
</dbReference>
<feature type="domain" description="TonB-dependent receptor plug" evidence="16">
    <location>
        <begin position="35"/>
        <end position="141"/>
    </location>
</feature>
<comment type="subcellular location">
    <subcellularLocation>
        <location evidence="1 11">Cell outer membrane</location>
        <topology evidence="1 11">Multi-pass membrane protein</topology>
    </subcellularLocation>
</comment>
<keyword evidence="3 11" id="KW-0813">Transport</keyword>
<dbReference type="RefSeq" id="WP_121458749.1">
    <property type="nucleotide sequence ID" value="NZ_RBXP01000016.1"/>
</dbReference>
<feature type="chain" id="PRO_5019770085" evidence="14">
    <location>
        <begin position="23"/>
        <end position="754"/>
    </location>
</feature>
<reference evidence="17 18" key="1">
    <citation type="submission" date="2018-10" db="EMBL/GenBank/DDBJ databases">
        <title>Genomic Encyclopedia of Type Strains, Phase IV (KMG-IV): sequencing the most valuable type-strain genomes for metagenomic binning, comparative biology and taxonomic classification.</title>
        <authorList>
            <person name="Goeker M."/>
        </authorList>
    </citation>
    <scope>NUCLEOTIDE SEQUENCE [LARGE SCALE GENOMIC DNA]</scope>
    <source>
        <strain evidence="17 18">DSM 23841</strain>
    </source>
</reference>
<evidence type="ECO:0000256" key="9">
    <source>
        <dbReference type="ARBA" id="ARBA00023170"/>
    </source>
</evidence>
<keyword evidence="7 13" id="KW-0798">TonB box</keyword>
<dbReference type="EMBL" id="RBXP01000016">
    <property type="protein sequence ID" value="RKT51224.1"/>
    <property type="molecule type" value="Genomic_DNA"/>
</dbReference>
<dbReference type="Pfam" id="PF00593">
    <property type="entry name" value="TonB_dep_Rec_b-barrel"/>
    <property type="match status" value="1"/>
</dbReference>
<protein>
    <submittedName>
        <fullName evidence="17">Iron complex outermembrane receptor protein</fullName>
    </submittedName>
</protein>
<dbReference type="AlphaFoldDB" id="A0A495VPI1"/>
<dbReference type="InterPro" id="IPR000531">
    <property type="entry name" value="Beta-barrel_TonB"/>
</dbReference>
<organism evidence="17 18">
    <name type="scientific">Azonexus fungiphilus</name>
    <dbReference type="NCBI Taxonomy" id="146940"/>
    <lineage>
        <taxon>Bacteria</taxon>
        <taxon>Pseudomonadati</taxon>
        <taxon>Pseudomonadota</taxon>
        <taxon>Betaproteobacteria</taxon>
        <taxon>Rhodocyclales</taxon>
        <taxon>Azonexaceae</taxon>
        <taxon>Azonexus</taxon>
    </lineage>
</organism>
<evidence type="ECO:0000256" key="6">
    <source>
        <dbReference type="ARBA" id="ARBA00022729"/>
    </source>
</evidence>
<keyword evidence="6 14" id="KW-0732">Signal</keyword>
<dbReference type="InterPro" id="IPR036942">
    <property type="entry name" value="Beta-barrel_TonB_sf"/>
</dbReference>